<organism evidence="1 2">
    <name type="scientific">Naasia aerilata</name>
    <dbReference type="NCBI Taxonomy" id="1162966"/>
    <lineage>
        <taxon>Bacteria</taxon>
        <taxon>Bacillati</taxon>
        <taxon>Actinomycetota</taxon>
        <taxon>Actinomycetes</taxon>
        <taxon>Micrococcales</taxon>
        <taxon>Microbacteriaceae</taxon>
        <taxon>Naasia</taxon>
    </lineage>
</organism>
<keyword evidence="2" id="KW-1185">Reference proteome</keyword>
<name>A0ABN6XRX9_9MICO</name>
<proteinExistence type="predicted"/>
<dbReference type="Proteomes" id="UP001321498">
    <property type="component" value="Chromosome"/>
</dbReference>
<evidence type="ECO:0000313" key="2">
    <source>
        <dbReference type="Proteomes" id="UP001321498"/>
    </source>
</evidence>
<dbReference type="EMBL" id="AP027731">
    <property type="protein sequence ID" value="BDZ46652.1"/>
    <property type="molecule type" value="Genomic_DNA"/>
</dbReference>
<dbReference type="RefSeq" id="WP_286276674.1">
    <property type="nucleotide sequence ID" value="NZ_AP027731.1"/>
</dbReference>
<gene>
    <name evidence="1" type="ORF">GCM10025866_25610</name>
</gene>
<evidence type="ECO:0000313" key="1">
    <source>
        <dbReference type="EMBL" id="BDZ46652.1"/>
    </source>
</evidence>
<evidence type="ECO:0008006" key="3">
    <source>
        <dbReference type="Google" id="ProtNLM"/>
    </source>
</evidence>
<accession>A0ABN6XRX9</accession>
<protein>
    <recommendedName>
        <fullName evidence="3">SnoaL-like domain-containing protein</fullName>
    </recommendedName>
</protein>
<reference evidence="2" key="1">
    <citation type="journal article" date="2019" name="Int. J. Syst. Evol. Microbiol.">
        <title>The Global Catalogue of Microorganisms (GCM) 10K type strain sequencing project: providing services to taxonomists for standard genome sequencing and annotation.</title>
        <authorList>
            <consortium name="The Broad Institute Genomics Platform"/>
            <consortium name="The Broad Institute Genome Sequencing Center for Infectious Disease"/>
            <person name="Wu L."/>
            <person name="Ma J."/>
        </authorList>
    </citation>
    <scope>NUCLEOTIDE SEQUENCE [LARGE SCALE GENOMIC DNA]</scope>
    <source>
        <strain evidence="2">NBRC 108725</strain>
    </source>
</reference>
<sequence>MTGPQGTARGRDQMRSWVQSAGIRLMPKEAYDVPGGIVVAQEATWPGRPDFDSGAAPAKLFTTFGLRDGSICAVHRFETLEEARAFPIAA</sequence>